<keyword evidence="1" id="KW-0812">Transmembrane</keyword>
<feature type="transmembrane region" description="Helical" evidence="1">
    <location>
        <begin position="9"/>
        <end position="27"/>
    </location>
</feature>
<evidence type="ECO:0000313" key="2">
    <source>
        <dbReference type="EMBL" id="GGC35200.1"/>
    </source>
</evidence>
<keyword evidence="3" id="KW-1185">Reference proteome</keyword>
<gene>
    <name evidence="2" type="ORF">GCM10011386_29160</name>
</gene>
<protein>
    <submittedName>
        <fullName evidence="2">Uncharacterized protein</fullName>
    </submittedName>
</protein>
<organism evidence="2 3">
    <name type="scientific">Parapedobacter defluvii</name>
    <dbReference type="NCBI Taxonomy" id="2045106"/>
    <lineage>
        <taxon>Bacteria</taxon>
        <taxon>Pseudomonadati</taxon>
        <taxon>Bacteroidota</taxon>
        <taxon>Sphingobacteriia</taxon>
        <taxon>Sphingobacteriales</taxon>
        <taxon>Sphingobacteriaceae</taxon>
        <taxon>Parapedobacter</taxon>
    </lineage>
</organism>
<accession>A0ABQ1M8N8</accession>
<name>A0ABQ1M8N8_9SPHI</name>
<proteinExistence type="predicted"/>
<reference evidence="3" key="1">
    <citation type="journal article" date="2019" name="Int. J. Syst. Evol. Microbiol.">
        <title>The Global Catalogue of Microorganisms (GCM) 10K type strain sequencing project: providing services to taxonomists for standard genome sequencing and annotation.</title>
        <authorList>
            <consortium name="The Broad Institute Genomics Platform"/>
            <consortium name="The Broad Institute Genome Sequencing Center for Infectious Disease"/>
            <person name="Wu L."/>
            <person name="Ma J."/>
        </authorList>
    </citation>
    <scope>NUCLEOTIDE SEQUENCE [LARGE SCALE GENOMIC DNA]</scope>
    <source>
        <strain evidence="3">CGMCC 1.15342</strain>
    </source>
</reference>
<dbReference type="RefSeq" id="WP_188751966.1">
    <property type="nucleotide sequence ID" value="NZ_BMIK01000010.1"/>
</dbReference>
<sequence length="111" mass="12817">MKKTTKKHVYIAGGLLLITWLMTGFAVDDEFSGEFRFFVKHRPALQYYFESPLGMEDMPADYPANKTAAYYTYRNFALDRHWSSDMEWVAVFLVVLTIAWTGFAALAKKIS</sequence>
<evidence type="ECO:0000313" key="3">
    <source>
        <dbReference type="Proteomes" id="UP000597338"/>
    </source>
</evidence>
<evidence type="ECO:0000256" key="1">
    <source>
        <dbReference type="SAM" id="Phobius"/>
    </source>
</evidence>
<keyword evidence="1" id="KW-0472">Membrane</keyword>
<comment type="caution">
    <text evidence="2">The sequence shown here is derived from an EMBL/GenBank/DDBJ whole genome shotgun (WGS) entry which is preliminary data.</text>
</comment>
<dbReference type="Proteomes" id="UP000597338">
    <property type="component" value="Unassembled WGS sequence"/>
</dbReference>
<dbReference type="EMBL" id="BMIK01000010">
    <property type="protein sequence ID" value="GGC35200.1"/>
    <property type="molecule type" value="Genomic_DNA"/>
</dbReference>
<keyword evidence="1" id="KW-1133">Transmembrane helix</keyword>
<feature type="transmembrane region" description="Helical" evidence="1">
    <location>
        <begin position="88"/>
        <end position="107"/>
    </location>
</feature>